<proteinExistence type="predicted"/>
<organism evidence="1">
    <name type="scientific">uncultured bacterium EIL80E09</name>
    <dbReference type="NCBI Taxonomy" id="1768207"/>
    <lineage>
        <taxon>Bacteria</taxon>
        <taxon>environmental samples</taxon>
    </lineage>
</organism>
<accession>A0A0U2W5S4</accession>
<dbReference type="AlphaFoldDB" id="A0A0U2W5S4"/>
<name>A0A0U2W5S4_9BACT</name>
<evidence type="ECO:0000313" key="1">
    <source>
        <dbReference type="EMBL" id="ALS55971.1"/>
    </source>
</evidence>
<reference evidence="1" key="1">
    <citation type="journal article" date="2016" name="ISME J.">
        <title>Functional metagenomic screen reveals new and diverse microbial rhodopsins.</title>
        <authorList>
            <person name="Pushkarev A."/>
            <person name="Beja O."/>
        </authorList>
    </citation>
    <scope>NUCLEOTIDE SEQUENCE</scope>
</reference>
<sequence length="63" mass="7482">MGREYPNHTFTGLIWYSSNKDNFDGRPDKKYKKKNICISGVISTFNEKPQIQIDFENQIELRQ</sequence>
<keyword evidence="1" id="KW-0238">DNA-binding</keyword>
<dbReference type="EMBL" id="KT201083">
    <property type="protein sequence ID" value="ALS55971.1"/>
    <property type="molecule type" value="Genomic_DNA"/>
</dbReference>
<dbReference type="GO" id="GO:0003677">
    <property type="term" value="F:DNA binding"/>
    <property type="evidence" value="ECO:0007669"/>
    <property type="project" value="UniProtKB-KW"/>
</dbReference>
<protein>
    <submittedName>
        <fullName evidence="1">Putative DNA-binding protein</fullName>
    </submittedName>
</protein>